<evidence type="ECO:0000256" key="3">
    <source>
        <dbReference type="ARBA" id="ARBA00022553"/>
    </source>
</evidence>
<dbReference type="PANTHER" id="PTHR43065:SF49">
    <property type="entry name" value="HISTIDINE KINASE"/>
    <property type="match status" value="1"/>
</dbReference>
<feature type="coiled-coil region" evidence="5">
    <location>
        <begin position="349"/>
        <end position="376"/>
    </location>
</feature>
<dbReference type="InterPro" id="IPR036097">
    <property type="entry name" value="HisK_dim/P_sf"/>
</dbReference>
<evidence type="ECO:0000256" key="1">
    <source>
        <dbReference type="ARBA" id="ARBA00000085"/>
    </source>
</evidence>
<dbReference type="InterPro" id="IPR005467">
    <property type="entry name" value="His_kinase_dom"/>
</dbReference>
<dbReference type="InterPro" id="IPR001789">
    <property type="entry name" value="Sig_transdc_resp-reg_receiver"/>
</dbReference>
<dbReference type="InterPro" id="IPR003661">
    <property type="entry name" value="HisK_dim/P_dom"/>
</dbReference>
<dbReference type="PANTHER" id="PTHR43065">
    <property type="entry name" value="SENSOR HISTIDINE KINASE"/>
    <property type="match status" value="1"/>
</dbReference>
<dbReference type="PRINTS" id="PR00344">
    <property type="entry name" value="BCTRLSENSOR"/>
</dbReference>
<dbReference type="GO" id="GO:0005524">
    <property type="term" value="F:ATP binding"/>
    <property type="evidence" value="ECO:0007669"/>
    <property type="project" value="UniProtKB-KW"/>
</dbReference>
<dbReference type="SMART" id="SM00388">
    <property type="entry name" value="HisKA"/>
    <property type="match status" value="1"/>
</dbReference>
<evidence type="ECO:0000313" key="8">
    <source>
        <dbReference type="EMBL" id="UZD55349.1"/>
    </source>
</evidence>
<keyword evidence="5" id="KW-0175">Coiled coil</keyword>
<gene>
    <name evidence="8" type="ORF">OMP39_01800</name>
</gene>
<feature type="domain" description="Response regulatory" evidence="7">
    <location>
        <begin position="622"/>
        <end position="732"/>
    </location>
</feature>
<dbReference type="Pfam" id="PF02518">
    <property type="entry name" value="HATPase_c"/>
    <property type="match status" value="1"/>
</dbReference>
<keyword evidence="3 4" id="KW-0597">Phosphoprotein</keyword>
<dbReference type="EC" id="2.7.13.3" evidence="2"/>
<evidence type="ECO:0000256" key="4">
    <source>
        <dbReference type="PROSITE-ProRule" id="PRU00169"/>
    </source>
</evidence>
<protein>
    <recommendedName>
        <fullName evidence="2">histidine kinase</fullName>
        <ecNumber evidence="2">2.7.13.3</ecNumber>
    </recommendedName>
</protein>
<organism evidence="8 9">
    <name type="scientific">Caldimonas aquatica</name>
    <dbReference type="NCBI Taxonomy" id="376175"/>
    <lineage>
        <taxon>Bacteria</taxon>
        <taxon>Pseudomonadati</taxon>
        <taxon>Pseudomonadota</taxon>
        <taxon>Betaproteobacteria</taxon>
        <taxon>Burkholderiales</taxon>
        <taxon>Sphaerotilaceae</taxon>
        <taxon>Caldimonas</taxon>
    </lineage>
</organism>
<dbReference type="InterPro" id="IPR036890">
    <property type="entry name" value="HATPase_C_sf"/>
</dbReference>
<dbReference type="SMART" id="SM00448">
    <property type="entry name" value="REC"/>
    <property type="match status" value="1"/>
</dbReference>
<feature type="modified residue" description="4-aspartylphosphate" evidence="4">
    <location>
        <position position="672"/>
    </location>
</feature>
<dbReference type="InterPro" id="IPR003594">
    <property type="entry name" value="HATPase_dom"/>
</dbReference>
<comment type="catalytic activity">
    <reaction evidence="1">
        <text>ATP + protein L-histidine = ADP + protein N-phospho-L-histidine.</text>
        <dbReference type="EC" id="2.7.13.3"/>
    </reaction>
</comment>
<dbReference type="CDD" id="cd18774">
    <property type="entry name" value="PDC2_HK_sensor"/>
    <property type="match status" value="1"/>
</dbReference>
<dbReference type="Gene3D" id="3.40.50.2300">
    <property type="match status" value="1"/>
</dbReference>
<feature type="domain" description="Histidine kinase" evidence="6">
    <location>
        <begin position="385"/>
        <end position="602"/>
    </location>
</feature>
<evidence type="ECO:0000256" key="2">
    <source>
        <dbReference type="ARBA" id="ARBA00012438"/>
    </source>
</evidence>
<evidence type="ECO:0000313" key="9">
    <source>
        <dbReference type="Proteomes" id="UP001163266"/>
    </source>
</evidence>
<evidence type="ECO:0000256" key="5">
    <source>
        <dbReference type="SAM" id="Coils"/>
    </source>
</evidence>
<reference evidence="8" key="1">
    <citation type="submission" date="2022-10" db="EMBL/GenBank/DDBJ databases">
        <title>Complete genome sequence of Schlegelella aquatica LMG 23380.</title>
        <authorList>
            <person name="Musilova J."/>
            <person name="Kourilova X."/>
            <person name="Bezdicek M."/>
            <person name="Hermankova K."/>
            <person name="Obruca S."/>
            <person name="Sedlar K."/>
        </authorList>
    </citation>
    <scope>NUCLEOTIDE SEQUENCE</scope>
    <source>
        <strain evidence="8">LMG 23380</strain>
    </source>
</reference>
<dbReference type="Pfam" id="PF00072">
    <property type="entry name" value="Response_reg"/>
    <property type="match status" value="1"/>
</dbReference>
<dbReference type="PROSITE" id="PS50109">
    <property type="entry name" value="HIS_KIN"/>
    <property type="match status" value="1"/>
</dbReference>
<keyword evidence="8" id="KW-0067">ATP-binding</keyword>
<keyword evidence="9" id="KW-1185">Reference proteome</keyword>
<accession>A0ABY6MTP1</accession>
<dbReference type="EMBL" id="CP110257">
    <property type="protein sequence ID" value="UZD55349.1"/>
    <property type="molecule type" value="Genomic_DNA"/>
</dbReference>
<dbReference type="Gene3D" id="1.10.287.130">
    <property type="match status" value="1"/>
</dbReference>
<dbReference type="Gene3D" id="3.30.565.10">
    <property type="entry name" value="Histidine kinase-like ATPase, C-terminal domain"/>
    <property type="match status" value="1"/>
</dbReference>
<dbReference type="PROSITE" id="PS50110">
    <property type="entry name" value="RESPONSE_REGULATORY"/>
    <property type="match status" value="1"/>
</dbReference>
<dbReference type="Proteomes" id="UP001163266">
    <property type="component" value="Chromosome"/>
</dbReference>
<evidence type="ECO:0000259" key="7">
    <source>
        <dbReference type="PROSITE" id="PS50110"/>
    </source>
</evidence>
<sequence length="738" mass="79270">MKLRRCPSPASLSIRTRLLLLVLVVWLPAAIAFGVLARDTYLRESAALRARIEAVARSISSVLEREFDKRALLGATLAASRELRERDLARFYEEAAAAVQGTRDWVLVVDANRQLVNTLRPFQPGQTVPRSPGFALVSEPTLYFNPRGPVAGRPVMAVFVPEYGVAEQQLNVAVSFEPSVVQDIVERQADMRNTVIAVLLRDRVIARNIDPAQWVGSLATPDLRERLHTGATGFGSSRTLEGIETLAYLTPPDRYGVSVVIGAPQSELSAAAWRLTAQALAAAGTLLLIGLLVALYASRRSIRAVTALHEAARCLGRDEVPPPLRTGVAEVDAVSLALHQAGLQAHDAQRLLQEKIAEAVEQTRQAQARLLEAQKHEAIGRLSGGLAHDFNNILQTITTGLHLLKRTCTQESQHKVLDAASRAASRGAEVVRQMLSFGRAQPLDPRPVSLADFVLKNQELLAKAVGGQIALTADFAPDLPAVRADPTQLELALLNLVFNARDALPQGGRIVVRARPATDEETAGLPAGRYVSVEVVDDGVGMSAETVARAFEPYYTTKAVGAGSGLGLAQVMAFCRQSGGDARLRSQPGVGTAAQMLLPAAQGAAAAAEERPAARSAGRPLRVLMVEDDMLIASVVRPSLEAAGHRVVMCANADEARAQLARGERFDVLFTDMVMPGTMSGADLVQWCARHLPGLPAVVATGYSMQAPEGQRHLLRKPYAVEELLEALQQAVFEVCEP</sequence>
<dbReference type="SUPFAM" id="SSF47384">
    <property type="entry name" value="Homodimeric domain of signal transducing histidine kinase"/>
    <property type="match status" value="1"/>
</dbReference>
<dbReference type="Pfam" id="PF00512">
    <property type="entry name" value="HisKA"/>
    <property type="match status" value="1"/>
</dbReference>
<dbReference type="InterPro" id="IPR011006">
    <property type="entry name" value="CheY-like_superfamily"/>
</dbReference>
<keyword evidence="8" id="KW-0547">Nucleotide-binding</keyword>
<dbReference type="SUPFAM" id="SSF52172">
    <property type="entry name" value="CheY-like"/>
    <property type="match status" value="1"/>
</dbReference>
<evidence type="ECO:0000259" key="6">
    <source>
        <dbReference type="PROSITE" id="PS50109"/>
    </source>
</evidence>
<dbReference type="RefSeq" id="WP_264893104.1">
    <property type="nucleotide sequence ID" value="NZ_CP110257.1"/>
</dbReference>
<dbReference type="SMART" id="SM00387">
    <property type="entry name" value="HATPase_c"/>
    <property type="match status" value="1"/>
</dbReference>
<dbReference type="SUPFAM" id="SSF55874">
    <property type="entry name" value="ATPase domain of HSP90 chaperone/DNA topoisomerase II/histidine kinase"/>
    <property type="match status" value="1"/>
</dbReference>
<dbReference type="InterPro" id="IPR004358">
    <property type="entry name" value="Sig_transdc_His_kin-like_C"/>
</dbReference>
<name>A0ABY6MTP1_9BURK</name>
<proteinExistence type="predicted"/>